<evidence type="ECO:0000313" key="3">
    <source>
        <dbReference type="Proteomes" id="UP000800200"/>
    </source>
</evidence>
<proteinExistence type="predicted"/>
<dbReference type="AlphaFoldDB" id="A0A6A6DSL4"/>
<protein>
    <submittedName>
        <fullName evidence="2">P-loop containing nucleoside triphosphate hydrolase protein</fullName>
    </submittedName>
</protein>
<sequence>MHNVRYGLSANDDEVVEACKAADIHNQIMRFPDQYNTIVGERGVKLSGGELQRLAIARVILKDPKIILLDEATSSVDSLTEARIQATFKRLTEGRTTFVVAHRLSTIMDADTIMVVDEGMIKKRGSHAELLDLCGVYNDMWSAQTKMNCFDWYLEYEESLGVTLRSISKILIIATAI</sequence>
<feature type="domain" description="ABC transporter" evidence="1">
    <location>
        <begin position="29"/>
        <end position="74"/>
    </location>
</feature>
<organism evidence="2 3">
    <name type="scientific">Zopfia rhizophila CBS 207.26</name>
    <dbReference type="NCBI Taxonomy" id="1314779"/>
    <lineage>
        <taxon>Eukaryota</taxon>
        <taxon>Fungi</taxon>
        <taxon>Dikarya</taxon>
        <taxon>Ascomycota</taxon>
        <taxon>Pezizomycotina</taxon>
        <taxon>Dothideomycetes</taxon>
        <taxon>Dothideomycetes incertae sedis</taxon>
        <taxon>Zopfiaceae</taxon>
        <taxon>Zopfia</taxon>
    </lineage>
</organism>
<dbReference type="InterPro" id="IPR027417">
    <property type="entry name" value="P-loop_NTPase"/>
</dbReference>
<dbReference type="PANTHER" id="PTHR24221:SF503">
    <property type="entry name" value="MITOCHONDRIAL POTASSIUM CHANNEL ATP-BINDING SUBUNIT"/>
    <property type="match status" value="1"/>
</dbReference>
<dbReference type="Gene3D" id="3.40.50.300">
    <property type="entry name" value="P-loop containing nucleotide triphosphate hydrolases"/>
    <property type="match status" value="1"/>
</dbReference>
<evidence type="ECO:0000313" key="2">
    <source>
        <dbReference type="EMBL" id="KAF2182604.1"/>
    </source>
</evidence>
<dbReference type="SUPFAM" id="SSF52540">
    <property type="entry name" value="P-loop containing nucleoside triphosphate hydrolases"/>
    <property type="match status" value="1"/>
</dbReference>
<dbReference type="Proteomes" id="UP000800200">
    <property type="component" value="Unassembled WGS sequence"/>
</dbReference>
<dbReference type="GO" id="GO:0016887">
    <property type="term" value="F:ATP hydrolysis activity"/>
    <property type="evidence" value="ECO:0007669"/>
    <property type="project" value="InterPro"/>
</dbReference>
<accession>A0A6A6DSL4</accession>
<dbReference type="GO" id="GO:0016020">
    <property type="term" value="C:membrane"/>
    <property type="evidence" value="ECO:0007669"/>
    <property type="project" value="TreeGrafter"/>
</dbReference>
<dbReference type="OrthoDB" id="6500128at2759"/>
<name>A0A6A6DSL4_9PEZI</name>
<dbReference type="EMBL" id="ML994647">
    <property type="protein sequence ID" value="KAF2182604.1"/>
    <property type="molecule type" value="Genomic_DNA"/>
</dbReference>
<gene>
    <name evidence="2" type="ORF">K469DRAFT_728533</name>
</gene>
<dbReference type="Pfam" id="PF00005">
    <property type="entry name" value="ABC_tran"/>
    <property type="match status" value="1"/>
</dbReference>
<dbReference type="GO" id="GO:0005524">
    <property type="term" value="F:ATP binding"/>
    <property type="evidence" value="ECO:0007669"/>
    <property type="project" value="InterPro"/>
</dbReference>
<dbReference type="PANTHER" id="PTHR24221">
    <property type="entry name" value="ATP-BINDING CASSETTE SUB-FAMILY B"/>
    <property type="match status" value="1"/>
</dbReference>
<dbReference type="GO" id="GO:0042626">
    <property type="term" value="F:ATPase-coupled transmembrane transporter activity"/>
    <property type="evidence" value="ECO:0007669"/>
    <property type="project" value="TreeGrafter"/>
</dbReference>
<keyword evidence="2" id="KW-0378">Hydrolase</keyword>
<reference evidence="2" key="1">
    <citation type="journal article" date="2020" name="Stud. Mycol.">
        <title>101 Dothideomycetes genomes: a test case for predicting lifestyles and emergence of pathogens.</title>
        <authorList>
            <person name="Haridas S."/>
            <person name="Albert R."/>
            <person name="Binder M."/>
            <person name="Bloem J."/>
            <person name="Labutti K."/>
            <person name="Salamov A."/>
            <person name="Andreopoulos B."/>
            <person name="Baker S."/>
            <person name="Barry K."/>
            <person name="Bills G."/>
            <person name="Bluhm B."/>
            <person name="Cannon C."/>
            <person name="Castanera R."/>
            <person name="Culley D."/>
            <person name="Daum C."/>
            <person name="Ezra D."/>
            <person name="Gonzalez J."/>
            <person name="Henrissat B."/>
            <person name="Kuo A."/>
            <person name="Liang C."/>
            <person name="Lipzen A."/>
            <person name="Lutzoni F."/>
            <person name="Magnuson J."/>
            <person name="Mondo S."/>
            <person name="Nolan M."/>
            <person name="Ohm R."/>
            <person name="Pangilinan J."/>
            <person name="Park H.-J."/>
            <person name="Ramirez L."/>
            <person name="Alfaro M."/>
            <person name="Sun H."/>
            <person name="Tritt A."/>
            <person name="Yoshinaga Y."/>
            <person name="Zwiers L.-H."/>
            <person name="Turgeon B."/>
            <person name="Goodwin S."/>
            <person name="Spatafora J."/>
            <person name="Crous P."/>
            <person name="Grigoriev I."/>
        </authorList>
    </citation>
    <scope>NUCLEOTIDE SEQUENCE</scope>
    <source>
        <strain evidence="2">CBS 207.26</strain>
    </source>
</reference>
<dbReference type="InterPro" id="IPR039421">
    <property type="entry name" value="Type_1_exporter"/>
</dbReference>
<keyword evidence="3" id="KW-1185">Reference proteome</keyword>
<evidence type="ECO:0000259" key="1">
    <source>
        <dbReference type="Pfam" id="PF00005"/>
    </source>
</evidence>
<dbReference type="InterPro" id="IPR003439">
    <property type="entry name" value="ABC_transporter-like_ATP-bd"/>
</dbReference>